<dbReference type="OrthoDB" id="9781738at2"/>
<protein>
    <submittedName>
        <fullName evidence="3">Glycosyltransferase</fullName>
    </submittedName>
</protein>
<feature type="domain" description="Glycosyltransferase subfamily 4-like N-terminal" evidence="2">
    <location>
        <begin position="57"/>
        <end position="133"/>
    </location>
</feature>
<dbReference type="Gene3D" id="3.40.50.2000">
    <property type="entry name" value="Glycogen Phosphorylase B"/>
    <property type="match status" value="2"/>
</dbReference>
<dbReference type="InterPro" id="IPR028098">
    <property type="entry name" value="Glyco_trans_4-like_N"/>
</dbReference>
<sequence>MVELERRGWRVEHLMLPPGFPVPTAAELNAAEGALAAVEDDTLVLVDGLAFGAMPEIAARQARRLRLVALVHHPLSLETGLDAAGQSRLAESERAALGFARAVVATSDATAKTLTDDFAVPAERLTVAPPGTDRPWRTDRDGRGSDALRAVERDEGETLPLILSIGTLIPRKDHATLVDGLARIADLDWRCRIVGSPAADPQTAAALEQQVQESGLADRITLAGAMPDVSEEYEKADLFVLASRYEGYGMVFAEAMANGLPIVFCAEGAPRDLIPAAAGRRFPPGDADALGAALREFLTDQSALKAAGQAASAAGMALPRWEETAQIVAAVLADVAKAGPELAAHSPAETVR</sequence>
<feature type="domain" description="Glycosyl transferase family 1" evidence="1">
    <location>
        <begin position="156"/>
        <end position="311"/>
    </location>
</feature>
<proteinExistence type="predicted"/>
<evidence type="ECO:0000313" key="4">
    <source>
        <dbReference type="Proteomes" id="UP000298179"/>
    </source>
</evidence>
<evidence type="ECO:0000259" key="1">
    <source>
        <dbReference type="Pfam" id="PF00534"/>
    </source>
</evidence>
<dbReference type="PANTHER" id="PTHR12526">
    <property type="entry name" value="GLYCOSYLTRANSFERASE"/>
    <property type="match status" value="1"/>
</dbReference>
<dbReference type="Pfam" id="PF00534">
    <property type="entry name" value="Glycos_transf_1"/>
    <property type="match status" value="1"/>
</dbReference>
<dbReference type="SUPFAM" id="SSF53756">
    <property type="entry name" value="UDP-Glycosyltransferase/glycogen phosphorylase"/>
    <property type="match status" value="1"/>
</dbReference>
<dbReference type="AlphaFoldDB" id="A0A4Y8RKW2"/>
<dbReference type="GO" id="GO:0016757">
    <property type="term" value="F:glycosyltransferase activity"/>
    <property type="evidence" value="ECO:0007669"/>
    <property type="project" value="InterPro"/>
</dbReference>
<dbReference type="InterPro" id="IPR001296">
    <property type="entry name" value="Glyco_trans_1"/>
</dbReference>
<keyword evidence="3" id="KW-0808">Transferase</keyword>
<evidence type="ECO:0000313" key="3">
    <source>
        <dbReference type="EMBL" id="TFF23362.1"/>
    </source>
</evidence>
<name>A0A4Y8RKW2_9HYPH</name>
<reference evidence="3 4" key="1">
    <citation type="submission" date="2019-03" db="EMBL/GenBank/DDBJ databases">
        <title>Jiella endophytica sp. nov., a novel endophytic bacterium isolated from root of Ficus microcarpa Linn. f.</title>
        <authorList>
            <person name="Tuo L."/>
        </authorList>
    </citation>
    <scope>NUCLEOTIDE SEQUENCE [LARGE SCALE GENOMIC DNA]</scope>
    <source>
        <strain evidence="3 4">CBS5Q-3</strain>
    </source>
</reference>
<keyword evidence="4" id="KW-1185">Reference proteome</keyword>
<evidence type="ECO:0000259" key="2">
    <source>
        <dbReference type="Pfam" id="PF13439"/>
    </source>
</evidence>
<dbReference type="EMBL" id="SOZD01000003">
    <property type="protein sequence ID" value="TFF23362.1"/>
    <property type="molecule type" value="Genomic_DNA"/>
</dbReference>
<accession>A0A4Y8RKW2</accession>
<organism evidence="3 4">
    <name type="scientific">Jiella endophytica</name>
    <dbReference type="NCBI Taxonomy" id="2558362"/>
    <lineage>
        <taxon>Bacteria</taxon>
        <taxon>Pseudomonadati</taxon>
        <taxon>Pseudomonadota</taxon>
        <taxon>Alphaproteobacteria</taxon>
        <taxon>Hyphomicrobiales</taxon>
        <taxon>Aurantimonadaceae</taxon>
        <taxon>Jiella</taxon>
    </lineage>
</organism>
<dbReference type="Proteomes" id="UP000298179">
    <property type="component" value="Unassembled WGS sequence"/>
</dbReference>
<gene>
    <name evidence="3" type="ORF">E3C22_11175</name>
</gene>
<dbReference type="Pfam" id="PF13439">
    <property type="entry name" value="Glyco_transf_4"/>
    <property type="match status" value="1"/>
</dbReference>
<comment type="caution">
    <text evidence="3">The sequence shown here is derived from an EMBL/GenBank/DDBJ whole genome shotgun (WGS) entry which is preliminary data.</text>
</comment>